<sequence length="205" mass="22993">MLTPSCLDRSGNFSILAPYFSHHPKCENVHLVSSLTSRDFREDALHLAGYEERTRYLWLAKHSPRDQRYPSGTLGCRTWRCALKKLSRCAPQGQKPCQNLSELGSELGGSEMESQERSRRSRTYIAVDRRPLVLGHSRASYPGVRGDQFTPFSIHRYLAGTCGNTPGWSRAIYPGVTNSRRSRYTGISPGHVEIHRAGAELSTQG</sequence>
<dbReference type="Proteomes" id="UP001283361">
    <property type="component" value="Unassembled WGS sequence"/>
</dbReference>
<organism evidence="1 2">
    <name type="scientific">Elysia crispata</name>
    <name type="common">lettuce slug</name>
    <dbReference type="NCBI Taxonomy" id="231223"/>
    <lineage>
        <taxon>Eukaryota</taxon>
        <taxon>Metazoa</taxon>
        <taxon>Spiralia</taxon>
        <taxon>Lophotrochozoa</taxon>
        <taxon>Mollusca</taxon>
        <taxon>Gastropoda</taxon>
        <taxon>Heterobranchia</taxon>
        <taxon>Euthyneura</taxon>
        <taxon>Panpulmonata</taxon>
        <taxon>Sacoglossa</taxon>
        <taxon>Placobranchoidea</taxon>
        <taxon>Plakobranchidae</taxon>
        <taxon>Elysia</taxon>
    </lineage>
</organism>
<keyword evidence="2" id="KW-1185">Reference proteome</keyword>
<dbReference type="EMBL" id="JAWDGP010006888">
    <property type="protein sequence ID" value="KAK3733598.1"/>
    <property type="molecule type" value="Genomic_DNA"/>
</dbReference>
<proteinExistence type="predicted"/>
<protein>
    <submittedName>
        <fullName evidence="1">Uncharacterized protein</fullName>
    </submittedName>
</protein>
<reference evidence="1" key="1">
    <citation type="journal article" date="2023" name="G3 (Bethesda)">
        <title>A reference genome for the long-term kleptoplast-retaining sea slug Elysia crispata morphotype clarki.</title>
        <authorList>
            <person name="Eastman K.E."/>
            <person name="Pendleton A.L."/>
            <person name="Shaikh M.A."/>
            <person name="Suttiyut T."/>
            <person name="Ogas R."/>
            <person name="Tomko P."/>
            <person name="Gavelis G."/>
            <person name="Widhalm J.R."/>
            <person name="Wisecaver J.H."/>
        </authorList>
    </citation>
    <scope>NUCLEOTIDE SEQUENCE</scope>
    <source>
        <strain evidence="1">ECLA1</strain>
    </source>
</reference>
<name>A0AAE0Y686_9GAST</name>
<comment type="caution">
    <text evidence="1">The sequence shown here is derived from an EMBL/GenBank/DDBJ whole genome shotgun (WGS) entry which is preliminary data.</text>
</comment>
<dbReference type="AlphaFoldDB" id="A0AAE0Y686"/>
<evidence type="ECO:0000313" key="2">
    <source>
        <dbReference type="Proteomes" id="UP001283361"/>
    </source>
</evidence>
<evidence type="ECO:0000313" key="1">
    <source>
        <dbReference type="EMBL" id="KAK3733598.1"/>
    </source>
</evidence>
<accession>A0AAE0Y686</accession>
<gene>
    <name evidence="1" type="ORF">RRG08_056953</name>
</gene>